<organism evidence="6 7">
    <name type="scientific">Acidithiobacillus ferrivorans</name>
    <dbReference type="NCBI Taxonomy" id="160808"/>
    <lineage>
        <taxon>Bacteria</taxon>
        <taxon>Pseudomonadati</taxon>
        <taxon>Pseudomonadota</taxon>
        <taxon>Acidithiobacillia</taxon>
        <taxon>Acidithiobacillales</taxon>
        <taxon>Acidithiobacillaceae</taxon>
        <taxon>Acidithiobacillus</taxon>
    </lineage>
</organism>
<feature type="transmembrane region" description="Helical" evidence="5">
    <location>
        <begin position="67"/>
        <end position="87"/>
    </location>
</feature>
<keyword evidence="2 5" id="KW-0812">Transmembrane</keyword>
<dbReference type="Gene3D" id="1.20.120.1630">
    <property type="match status" value="1"/>
</dbReference>
<dbReference type="RefSeq" id="WP_198660848.1">
    <property type="nucleotide sequence ID" value="NZ_CP059488.1"/>
</dbReference>
<dbReference type="EMBL" id="CP059488">
    <property type="protein sequence ID" value="QQD73170.1"/>
    <property type="molecule type" value="Genomic_DNA"/>
</dbReference>
<feature type="transmembrane region" description="Helical" evidence="5">
    <location>
        <begin position="7"/>
        <end position="24"/>
    </location>
</feature>
<keyword evidence="4 5" id="KW-0472">Membrane</keyword>
<gene>
    <name evidence="6" type="ORF">H2515_02250</name>
</gene>
<evidence type="ECO:0000256" key="5">
    <source>
        <dbReference type="SAM" id="Phobius"/>
    </source>
</evidence>
<dbReference type="PANTHER" id="PTHR43847">
    <property type="entry name" value="BLL3993 PROTEIN"/>
    <property type="match status" value="1"/>
</dbReference>
<dbReference type="GO" id="GO:0004671">
    <property type="term" value="F:protein C-terminal S-isoprenylcysteine carboxyl O-methyltransferase activity"/>
    <property type="evidence" value="ECO:0007669"/>
    <property type="project" value="InterPro"/>
</dbReference>
<protein>
    <submittedName>
        <fullName evidence="6">Isoprenylcysteine carboxylmethyltransferase family protein</fullName>
    </submittedName>
</protein>
<name>A0A7T4WEI7_9PROT</name>
<dbReference type="InterPro" id="IPR007269">
    <property type="entry name" value="ICMT_MeTrfase"/>
</dbReference>
<evidence type="ECO:0000313" key="6">
    <source>
        <dbReference type="EMBL" id="QQD73170.1"/>
    </source>
</evidence>
<keyword evidence="6" id="KW-0489">Methyltransferase</keyword>
<evidence type="ECO:0000256" key="4">
    <source>
        <dbReference type="ARBA" id="ARBA00023136"/>
    </source>
</evidence>
<keyword evidence="6" id="KW-0808">Transferase</keyword>
<dbReference type="InterPro" id="IPR052527">
    <property type="entry name" value="Metal_cation-efflux_comp"/>
</dbReference>
<dbReference type="Pfam" id="PF04140">
    <property type="entry name" value="ICMT"/>
    <property type="match status" value="1"/>
</dbReference>
<dbReference type="PANTHER" id="PTHR43847:SF1">
    <property type="entry name" value="BLL3993 PROTEIN"/>
    <property type="match status" value="1"/>
</dbReference>
<sequence>MAIIPEILFVFVMIIEGYIARKYFGPDKHSKISINFFDKYFFYIIGLSIFLSFTAGHFFTSYYKINYFHIILFSVIGVIMFFVGYIYRIYSISYLGRYFSVRLMIQKNHCLVSSGPYAKVRHPSYLGGWVSLIGMAISSGNLATILLVSTSTMILYLVRISHEERILLERFPEYESYKSRTCAIIPGIV</sequence>
<keyword evidence="3 5" id="KW-1133">Transmembrane helix</keyword>
<dbReference type="GO" id="GO:0032259">
    <property type="term" value="P:methylation"/>
    <property type="evidence" value="ECO:0007669"/>
    <property type="project" value="UniProtKB-KW"/>
</dbReference>
<dbReference type="AlphaFoldDB" id="A0A7T4WEI7"/>
<proteinExistence type="predicted"/>
<reference evidence="6 7" key="1">
    <citation type="submission" date="2020-07" db="EMBL/GenBank/DDBJ databases">
        <title>Complete genome sequence analysis of Acidithiobacillus ferrivorans XJFY6S-08 reveals extreme environmental adaptation to alpine acid mine drainage.</title>
        <authorList>
            <person name="Yan L."/>
            <person name="Ni Y."/>
        </authorList>
    </citation>
    <scope>NUCLEOTIDE SEQUENCE [LARGE SCALE GENOMIC DNA]</scope>
    <source>
        <strain evidence="6 7">XJFY6S-08</strain>
    </source>
</reference>
<dbReference type="Proteomes" id="UP000595420">
    <property type="component" value="Chromosome"/>
</dbReference>
<evidence type="ECO:0000256" key="1">
    <source>
        <dbReference type="ARBA" id="ARBA00004141"/>
    </source>
</evidence>
<accession>A0A7T4WEI7</accession>
<feature type="transmembrane region" description="Helical" evidence="5">
    <location>
        <begin position="40"/>
        <end position="60"/>
    </location>
</feature>
<evidence type="ECO:0000256" key="3">
    <source>
        <dbReference type="ARBA" id="ARBA00022989"/>
    </source>
</evidence>
<dbReference type="GO" id="GO:0016020">
    <property type="term" value="C:membrane"/>
    <property type="evidence" value="ECO:0007669"/>
    <property type="project" value="UniProtKB-SubCell"/>
</dbReference>
<feature type="transmembrane region" description="Helical" evidence="5">
    <location>
        <begin position="129"/>
        <end position="158"/>
    </location>
</feature>
<evidence type="ECO:0000313" key="7">
    <source>
        <dbReference type="Proteomes" id="UP000595420"/>
    </source>
</evidence>
<comment type="subcellular location">
    <subcellularLocation>
        <location evidence="1">Membrane</location>
        <topology evidence="1">Multi-pass membrane protein</topology>
    </subcellularLocation>
</comment>
<evidence type="ECO:0000256" key="2">
    <source>
        <dbReference type="ARBA" id="ARBA00022692"/>
    </source>
</evidence>